<dbReference type="InterPro" id="IPR000772">
    <property type="entry name" value="Ricin_B_lectin"/>
</dbReference>
<organism evidence="2 3">
    <name type="scientific">Elysia marginata</name>
    <dbReference type="NCBI Taxonomy" id="1093978"/>
    <lineage>
        <taxon>Eukaryota</taxon>
        <taxon>Metazoa</taxon>
        <taxon>Spiralia</taxon>
        <taxon>Lophotrochozoa</taxon>
        <taxon>Mollusca</taxon>
        <taxon>Gastropoda</taxon>
        <taxon>Heterobranchia</taxon>
        <taxon>Euthyneura</taxon>
        <taxon>Panpulmonata</taxon>
        <taxon>Sacoglossa</taxon>
        <taxon>Placobranchoidea</taxon>
        <taxon>Plakobranchidae</taxon>
        <taxon>Elysia</taxon>
    </lineage>
</organism>
<dbReference type="Proteomes" id="UP000762676">
    <property type="component" value="Unassembled WGS sequence"/>
</dbReference>
<dbReference type="SUPFAM" id="SSF50370">
    <property type="entry name" value="Ricin B-like lectins"/>
    <property type="match status" value="2"/>
</dbReference>
<dbReference type="SMART" id="SM00458">
    <property type="entry name" value="RICIN"/>
    <property type="match status" value="1"/>
</dbReference>
<dbReference type="EMBL" id="BMAT01009890">
    <property type="protein sequence ID" value="GFS15933.1"/>
    <property type="molecule type" value="Genomic_DNA"/>
</dbReference>
<dbReference type="Gene3D" id="2.80.10.50">
    <property type="match status" value="2"/>
</dbReference>
<evidence type="ECO:0000313" key="2">
    <source>
        <dbReference type="EMBL" id="GFS15933.1"/>
    </source>
</evidence>
<sequence>MGVQWYQRTALVLDSDNGVLRSALNQGKCLDVKGAGSGNGSNVHLWSCHGGEAQQVLVKAEQPATYRPLKSGGRCMDIAGGNMADGSNVLLWDCHNGDNQQWRYEPLTGLIHSKKDPGYCLDNRGMAYDGGEVTIWRCTDSDNLRFDWYGNTLRNRHDGNIAVTATSHENGADIRQATFDNIDTQKWR</sequence>
<accession>A0AAV4IZH6</accession>
<evidence type="ECO:0000259" key="1">
    <source>
        <dbReference type="SMART" id="SM00458"/>
    </source>
</evidence>
<comment type="caution">
    <text evidence="2">The sequence shown here is derived from an EMBL/GenBank/DDBJ whole genome shotgun (WGS) entry which is preliminary data.</text>
</comment>
<dbReference type="Pfam" id="PF00652">
    <property type="entry name" value="Ricin_B_lectin"/>
    <property type="match status" value="1"/>
</dbReference>
<protein>
    <submittedName>
        <fullName evidence="2">Lectin A</fullName>
    </submittedName>
</protein>
<dbReference type="InterPro" id="IPR035992">
    <property type="entry name" value="Ricin_B-like_lectins"/>
</dbReference>
<dbReference type="PROSITE" id="PS50231">
    <property type="entry name" value="RICIN_B_LECTIN"/>
    <property type="match status" value="1"/>
</dbReference>
<reference evidence="2 3" key="1">
    <citation type="journal article" date="2021" name="Elife">
        <title>Chloroplast acquisition without the gene transfer in kleptoplastic sea slugs, Plakobranchus ocellatus.</title>
        <authorList>
            <person name="Maeda T."/>
            <person name="Takahashi S."/>
            <person name="Yoshida T."/>
            <person name="Shimamura S."/>
            <person name="Takaki Y."/>
            <person name="Nagai Y."/>
            <person name="Toyoda A."/>
            <person name="Suzuki Y."/>
            <person name="Arimoto A."/>
            <person name="Ishii H."/>
            <person name="Satoh N."/>
            <person name="Nishiyama T."/>
            <person name="Hasebe M."/>
            <person name="Maruyama T."/>
            <person name="Minagawa J."/>
            <person name="Obokata J."/>
            <person name="Shigenobu S."/>
        </authorList>
    </citation>
    <scope>NUCLEOTIDE SEQUENCE [LARGE SCALE GENOMIC DNA]</scope>
</reference>
<gene>
    <name evidence="2" type="ORF">ElyMa_004945800</name>
</gene>
<keyword evidence="3" id="KW-1185">Reference proteome</keyword>
<evidence type="ECO:0000313" key="3">
    <source>
        <dbReference type="Proteomes" id="UP000762676"/>
    </source>
</evidence>
<name>A0AAV4IZH6_9GAST</name>
<feature type="domain" description="Ricin B lectin" evidence="1">
    <location>
        <begin position="17"/>
        <end position="149"/>
    </location>
</feature>
<dbReference type="AlphaFoldDB" id="A0AAV4IZH6"/>
<proteinExistence type="predicted"/>